<feature type="non-terminal residue" evidence="1">
    <location>
        <position position="292"/>
    </location>
</feature>
<evidence type="ECO:0000313" key="1">
    <source>
        <dbReference type="EMBL" id="MBW7460115.1"/>
    </source>
</evidence>
<comment type="caution">
    <text evidence="1">The sequence shown here is derived from an EMBL/GenBank/DDBJ whole genome shotgun (WGS) entry which is preliminary data.</text>
</comment>
<evidence type="ECO:0000313" key="2">
    <source>
        <dbReference type="Proteomes" id="UP001519887"/>
    </source>
</evidence>
<dbReference type="SUPFAM" id="SSF51445">
    <property type="entry name" value="(Trans)glycosidases"/>
    <property type="match status" value="1"/>
</dbReference>
<keyword evidence="1" id="KW-0326">Glycosidase</keyword>
<dbReference type="Proteomes" id="UP001519887">
    <property type="component" value="Unassembled WGS sequence"/>
</dbReference>
<organism evidence="1 2">
    <name type="scientific">Paenibacillus sepulcri</name>
    <dbReference type="NCBI Taxonomy" id="359917"/>
    <lineage>
        <taxon>Bacteria</taxon>
        <taxon>Bacillati</taxon>
        <taxon>Bacillota</taxon>
        <taxon>Bacilli</taxon>
        <taxon>Bacillales</taxon>
        <taxon>Paenibacillaceae</taxon>
        <taxon>Paenibacillus</taxon>
    </lineage>
</organism>
<protein>
    <submittedName>
        <fullName evidence="1">Beta-galactosidase</fullName>
        <ecNumber evidence="1">3.2.1.23</ecNumber>
    </submittedName>
</protein>
<dbReference type="EC" id="3.2.1.23" evidence="1"/>
<proteinExistence type="predicted"/>
<reference evidence="1 2" key="1">
    <citation type="submission" date="2021-07" db="EMBL/GenBank/DDBJ databases">
        <title>Paenibacillus radiodurans sp. nov., isolated from the southeastern edge of Tengger Desert.</title>
        <authorList>
            <person name="Zhang G."/>
        </authorList>
    </citation>
    <scope>NUCLEOTIDE SEQUENCE [LARGE SCALE GENOMIC DNA]</scope>
    <source>
        <strain evidence="1 2">CCM 7311</strain>
    </source>
</reference>
<dbReference type="InterPro" id="IPR028212">
    <property type="entry name" value="GHL6"/>
</dbReference>
<dbReference type="Gene3D" id="3.20.20.80">
    <property type="entry name" value="Glycosidases"/>
    <property type="match status" value="1"/>
</dbReference>
<dbReference type="GO" id="GO:0004565">
    <property type="term" value="F:beta-galactosidase activity"/>
    <property type="evidence" value="ECO:0007669"/>
    <property type="project" value="UniProtKB-EC"/>
</dbReference>
<gene>
    <name evidence="1" type="ORF">K0U00_39245</name>
</gene>
<name>A0ABS7CHD1_9BACL</name>
<dbReference type="InterPro" id="IPR017853">
    <property type="entry name" value="GH"/>
</dbReference>
<sequence>MGKSDWLRKRNLSVFMTPRDIDVPGLDAERLARDLHDMNVTMISFLVGGYIANYPTELPMQRKVPGLGQRDLPKDVIEAVHRYGIKAIAAIDLGVLPAHAAEAHPDWCATDINGKPYVIVPGELYNACLMGGYYTDYGFRMVREILGRYDADGIQLNNFGFTGKGICYCPGCRSDFRRVCGEEIPERKDWSDPVFRRFMRWREMKTNEGAQRMRRMVKKVDPELPFMGNSACFGDADWVLGSSIDKEGVAEFEDIVKVEAQTRIKSNIEQDNPDWQWIHWTAEEASFLTSVI</sequence>
<keyword evidence="1" id="KW-0378">Hydrolase</keyword>
<dbReference type="Pfam" id="PF14871">
    <property type="entry name" value="GHL6"/>
    <property type="match status" value="1"/>
</dbReference>
<dbReference type="EMBL" id="JAHZIK010002026">
    <property type="protein sequence ID" value="MBW7460115.1"/>
    <property type="molecule type" value="Genomic_DNA"/>
</dbReference>
<keyword evidence="2" id="KW-1185">Reference proteome</keyword>
<accession>A0ABS7CHD1</accession>